<dbReference type="CDD" id="cd06580">
    <property type="entry name" value="TM_PBP1_transp_TpRbsC_like"/>
    <property type="match status" value="1"/>
</dbReference>
<keyword evidence="5 6" id="KW-0472">Membrane</keyword>
<evidence type="ECO:0000256" key="5">
    <source>
        <dbReference type="ARBA" id="ARBA00023136"/>
    </source>
</evidence>
<keyword evidence="4 6" id="KW-1133">Transmembrane helix</keyword>
<dbReference type="RefSeq" id="WP_202749334.1">
    <property type="nucleotide sequence ID" value="NZ_JAESWC010000007.1"/>
</dbReference>
<comment type="subcellular location">
    <subcellularLocation>
        <location evidence="1">Cell membrane</location>
        <topology evidence="1">Multi-pass membrane protein</topology>
    </subcellularLocation>
</comment>
<feature type="transmembrane region" description="Helical" evidence="6">
    <location>
        <begin position="6"/>
        <end position="26"/>
    </location>
</feature>
<evidence type="ECO:0000256" key="6">
    <source>
        <dbReference type="SAM" id="Phobius"/>
    </source>
</evidence>
<feature type="transmembrane region" description="Helical" evidence="6">
    <location>
        <begin position="145"/>
        <end position="162"/>
    </location>
</feature>
<comment type="caution">
    <text evidence="7">The sequence shown here is derived from an EMBL/GenBank/DDBJ whole genome shotgun (WGS) entry which is preliminary data.</text>
</comment>
<dbReference type="Proteomes" id="UP000632377">
    <property type="component" value="Unassembled WGS sequence"/>
</dbReference>
<keyword evidence="8" id="KW-1185">Reference proteome</keyword>
<dbReference type="PANTHER" id="PTHR43370">
    <property type="entry name" value="SUGAR ABC TRANSPORTER INTEGRAL MEMBRANE PROTEIN-RELATED"/>
    <property type="match status" value="1"/>
</dbReference>
<evidence type="ECO:0000256" key="1">
    <source>
        <dbReference type="ARBA" id="ARBA00004651"/>
    </source>
</evidence>
<keyword evidence="2" id="KW-1003">Cell membrane</keyword>
<name>A0ABS1TCR2_9CLOT</name>
<evidence type="ECO:0000313" key="8">
    <source>
        <dbReference type="Proteomes" id="UP000632377"/>
    </source>
</evidence>
<evidence type="ECO:0000256" key="4">
    <source>
        <dbReference type="ARBA" id="ARBA00022989"/>
    </source>
</evidence>
<organism evidence="7 8">
    <name type="scientific">Clostridium rhizosphaerae</name>
    <dbReference type="NCBI Taxonomy" id="2803861"/>
    <lineage>
        <taxon>Bacteria</taxon>
        <taxon>Bacillati</taxon>
        <taxon>Bacillota</taxon>
        <taxon>Clostridia</taxon>
        <taxon>Eubacteriales</taxon>
        <taxon>Clostridiaceae</taxon>
        <taxon>Clostridium</taxon>
    </lineage>
</organism>
<keyword evidence="3 6" id="KW-0812">Transmembrane</keyword>
<dbReference type="Pfam" id="PF02653">
    <property type="entry name" value="BPD_transp_2"/>
    <property type="match status" value="1"/>
</dbReference>
<protein>
    <submittedName>
        <fullName evidence="7">ABC transporter permease</fullName>
    </submittedName>
</protein>
<feature type="transmembrane region" description="Helical" evidence="6">
    <location>
        <begin position="59"/>
        <end position="79"/>
    </location>
</feature>
<gene>
    <name evidence="7" type="ORF">JK636_12495</name>
</gene>
<proteinExistence type="predicted"/>
<reference evidence="7 8" key="1">
    <citation type="submission" date="2021-01" db="EMBL/GenBank/DDBJ databases">
        <title>Genome public.</title>
        <authorList>
            <person name="Liu C."/>
            <person name="Sun Q."/>
        </authorList>
    </citation>
    <scope>NUCLEOTIDE SEQUENCE [LARGE SCALE GENOMIC DNA]</scope>
    <source>
        <strain evidence="7 8">YIM B02515</strain>
    </source>
</reference>
<feature type="transmembrane region" description="Helical" evidence="6">
    <location>
        <begin position="33"/>
        <end position="53"/>
    </location>
</feature>
<evidence type="ECO:0000256" key="3">
    <source>
        <dbReference type="ARBA" id="ARBA00022692"/>
    </source>
</evidence>
<feature type="transmembrane region" description="Helical" evidence="6">
    <location>
        <begin position="226"/>
        <end position="248"/>
    </location>
</feature>
<dbReference type="PANTHER" id="PTHR43370:SF2">
    <property type="entry name" value="ABC TRANSPORTER PERMEASE PROTEIN"/>
    <property type="match status" value="1"/>
</dbReference>
<accession>A0ABS1TCR2</accession>
<evidence type="ECO:0000313" key="7">
    <source>
        <dbReference type="EMBL" id="MBL4936577.1"/>
    </source>
</evidence>
<evidence type="ECO:0000256" key="2">
    <source>
        <dbReference type="ARBA" id="ARBA00022475"/>
    </source>
</evidence>
<dbReference type="EMBL" id="JAESWC010000007">
    <property type="protein sequence ID" value="MBL4936577.1"/>
    <property type="molecule type" value="Genomic_DNA"/>
</dbReference>
<dbReference type="InterPro" id="IPR001851">
    <property type="entry name" value="ABC_transp_permease"/>
</dbReference>
<feature type="transmembrane region" description="Helical" evidence="6">
    <location>
        <begin position="192"/>
        <end position="214"/>
    </location>
</feature>
<feature type="transmembrane region" description="Helical" evidence="6">
    <location>
        <begin position="268"/>
        <end position="287"/>
    </location>
</feature>
<sequence>MNLELFLHAAVVAGTPLLLATLGEILCEKAGNLNLGVEGMMLLGAVMGFVTGYSTRNPALALAAAMLAGALGGLVYAVLTVSLRSNQVVTGLTLTIFGTGISSLLGQKVVGQSLSESIKVFFSPIKVPMLGDIPFIGHIIFNQDVFVYLSYIITAAVGIYLYKTNMGLNLKAVGENPAAADAVSINVSLYKYINILLGGALAGLGGAYLSLVHVPTWQENITAGRGWIAVALVIFAAWNPYKAVLGAYLFGGLDIIGFRIKTSFVSPYFLGMLPYLVTIIILIFISVKKSKKNSPPESLGLPYFREER</sequence>